<feature type="region of interest" description="Disordered" evidence="1">
    <location>
        <begin position="528"/>
        <end position="616"/>
    </location>
</feature>
<dbReference type="STRING" id="31234.E3MN83"/>
<feature type="region of interest" description="Disordered" evidence="1">
    <location>
        <begin position="2253"/>
        <end position="2330"/>
    </location>
</feature>
<feature type="region of interest" description="Disordered" evidence="1">
    <location>
        <begin position="1856"/>
        <end position="1887"/>
    </location>
</feature>
<feature type="compositionally biased region" description="Acidic residues" evidence="1">
    <location>
        <begin position="1121"/>
        <end position="1137"/>
    </location>
</feature>
<feature type="region of interest" description="Disordered" evidence="1">
    <location>
        <begin position="802"/>
        <end position="827"/>
    </location>
</feature>
<feature type="region of interest" description="Disordered" evidence="1">
    <location>
        <begin position="1184"/>
        <end position="1249"/>
    </location>
</feature>
<feature type="region of interest" description="Disordered" evidence="1">
    <location>
        <begin position="76"/>
        <end position="100"/>
    </location>
</feature>
<feature type="compositionally biased region" description="Polar residues" evidence="1">
    <location>
        <begin position="571"/>
        <end position="592"/>
    </location>
</feature>
<feature type="region of interest" description="Disordered" evidence="1">
    <location>
        <begin position="1906"/>
        <end position="1941"/>
    </location>
</feature>
<protein>
    <submittedName>
        <fullName evidence="2">CRE-RET-1 protein</fullName>
    </submittedName>
</protein>
<feature type="region of interest" description="Disordered" evidence="1">
    <location>
        <begin position="1112"/>
        <end position="1160"/>
    </location>
</feature>
<gene>
    <name evidence="2" type="primary">Cre-ret-1</name>
    <name evidence="2" type="ORF">CRE_04901</name>
</gene>
<dbReference type="EMBL" id="DS268459">
    <property type="protein sequence ID" value="EFP05980.1"/>
    <property type="molecule type" value="Genomic_DNA"/>
</dbReference>
<dbReference type="OMA" id="FHPIRQW"/>
<feature type="compositionally biased region" description="Acidic residues" evidence="1">
    <location>
        <begin position="1330"/>
        <end position="1345"/>
    </location>
</feature>
<evidence type="ECO:0000313" key="3">
    <source>
        <dbReference type="Proteomes" id="UP000008281"/>
    </source>
</evidence>
<dbReference type="InParanoid" id="E3MN83"/>
<feature type="compositionally biased region" description="Polar residues" evidence="1">
    <location>
        <begin position="537"/>
        <end position="546"/>
    </location>
</feature>
<feature type="compositionally biased region" description="Basic and acidic residues" evidence="1">
    <location>
        <begin position="1539"/>
        <end position="1551"/>
    </location>
</feature>
<feature type="compositionally biased region" description="Basic and acidic residues" evidence="1">
    <location>
        <begin position="2310"/>
        <end position="2327"/>
    </location>
</feature>
<feature type="region of interest" description="Disordered" evidence="1">
    <location>
        <begin position="1972"/>
        <end position="2126"/>
    </location>
</feature>
<dbReference type="FunCoup" id="E3MN83">
    <property type="interactions" value="22"/>
</dbReference>
<feature type="region of interest" description="Disordered" evidence="1">
    <location>
        <begin position="324"/>
        <end position="353"/>
    </location>
</feature>
<feature type="compositionally biased region" description="Basic and acidic residues" evidence="1">
    <location>
        <begin position="594"/>
        <end position="606"/>
    </location>
</feature>
<evidence type="ECO:0000256" key="1">
    <source>
        <dbReference type="SAM" id="MobiDB-lite"/>
    </source>
</evidence>
<organism evidence="3">
    <name type="scientific">Caenorhabditis remanei</name>
    <name type="common">Caenorhabditis vulgaris</name>
    <dbReference type="NCBI Taxonomy" id="31234"/>
    <lineage>
        <taxon>Eukaryota</taxon>
        <taxon>Metazoa</taxon>
        <taxon>Ecdysozoa</taxon>
        <taxon>Nematoda</taxon>
        <taxon>Chromadorea</taxon>
        <taxon>Rhabditida</taxon>
        <taxon>Rhabditina</taxon>
        <taxon>Rhabditomorpha</taxon>
        <taxon>Rhabditoidea</taxon>
        <taxon>Rhabditidae</taxon>
        <taxon>Peloderinae</taxon>
        <taxon>Caenorhabditis</taxon>
    </lineage>
</organism>
<dbReference type="GO" id="GO:0005789">
    <property type="term" value="C:endoplasmic reticulum membrane"/>
    <property type="evidence" value="ECO:0007669"/>
    <property type="project" value="TreeGrafter"/>
</dbReference>
<dbReference type="PANTHER" id="PTHR45799:SF2">
    <property type="entry name" value="RETICULON-LIKE PROTEIN"/>
    <property type="match status" value="1"/>
</dbReference>
<feature type="compositionally biased region" description="Low complexity" evidence="1">
    <location>
        <begin position="1424"/>
        <end position="1434"/>
    </location>
</feature>
<dbReference type="GO" id="GO:0030424">
    <property type="term" value="C:axon"/>
    <property type="evidence" value="ECO:0007669"/>
    <property type="project" value="TreeGrafter"/>
</dbReference>
<feature type="region of interest" description="Disordered" evidence="1">
    <location>
        <begin position="1723"/>
        <end position="1754"/>
    </location>
</feature>
<feature type="compositionally biased region" description="Basic and acidic residues" evidence="1">
    <location>
        <begin position="1658"/>
        <end position="1696"/>
    </location>
</feature>
<feature type="compositionally biased region" description="Acidic residues" evidence="1">
    <location>
        <begin position="1635"/>
        <end position="1645"/>
    </location>
</feature>
<feature type="region of interest" description="Disordered" evidence="1">
    <location>
        <begin position="727"/>
        <end position="759"/>
    </location>
</feature>
<name>E3MN83_CAERE</name>
<feature type="compositionally biased region" description="Acidic residues" evidence="1">
    <location>
        <begin position="1414"/>
        <end position="1423"/>
    </location>
</feature>
<dbReference type="PANTHER" id="PTHR45799">
    <property type="entry name" value="RETICULON-LIKE PROTEIN"/>
    <property type="match status" value="1"/>
</dbReference>
<dbReference type="eggNOG" id="KOG1792">
    <property type="taxonomic scope" value="Eukaryota"/>
</dbReference>
<feature type="region of interest" description="Disordered" evidence="1">
    <location>
        <begin position="1491"/>
        <end position="1522"/>
    </location>
</feature>
<evidence type="ECO:0000313" key="2">
    <source>
        <dbReference type="EMBL" id="EFP05980.1"/>
    </source>
</evidence>
<feature type="region of interest" description="Disordered" evidence="1">
    <location>
        <begin position="1635"/>
        <end position="1704"/>
    </location>
</feature>
<feature type="region of interest" description="Disordered" evidence="1">
    <location>
        <begin position="1265"/>
        <end position="1294"/>
    </location>
</feature>
<feature type="region of interest" description="Disordered" evidence="1">
    <location>
        <begin position="2362"/>
        <end position="2384"/>
    </location>
</feature>
<feature type="compositionally biased region" description="Basic and acidic residues" evidence="1">
    <location>
        <begin position="1869"/>
        <end position="1882"/>
    </location>
</feature>
<feature type="region of interest" description="Disordered" evidence="1">
    <location>
        <begin position="2396"/>
        <end position="2423"/>
    </location>
</feature>
<feature type="compositionally biased region" description="Polar residues" evidence="1">
    <location>
        <begin position="2038"/>
        <end position="2048"/>
    </location>
</feature>
<dbReference type="HOGENOM" id="CLU_226433_0_0_1"/>
<feature type="region of interest" description="Disordered" evidence="1">
    <location>
        <begin position="1309"/>
        <end position="1345"/>
    </location>
</feature>
<feature type="compositionally biased region" description="Basic and acidic residues" evidence="1">
    <location>
        <begin position="1770"/>
        <end position="1791"/>
    </location>
</feature>
<feature type="compositionally biased region" description="Basic and acidic residues" evidence="1">
    <location>
        <begin position="1196"/>
        <end position="1207"/>
    </location>
</feature>
<feature type="region of interest" description="Disordered" evidence="1">
    <location>
        <begin position="1768"/>
        <end position="1840"/>
    </location>
</feature>
<keyword evidence="3" id="KW-1185">Reference proteome</keyword>
<feature type="region of interest" description="Disordered" evidence="1">
    <location>
        <begin position="1369"/>
        <end position="1439"/>
    </location>
</feature>
<dbReference type="Proteomes" id="UP000008281">
    <property type="component" value="Unassembled WGS sequence"/>
</dbReference>
<reference evidence="2" key="1">
    <citation type="submission" date="2007-07" db="EMBL/GenBank/DDBJ databases">
        <title>PCAP assembly of the Caenorhabditis remanei genome.</title>
        <authorList>
            <consortium name="The Caenorhabditis remanei Sequencing Consortium"/>
            <person name="Wilson R.K."/>
        </authorList>
    </citation>
    <scope>NUCLEOTIDE SEQUENCE [LARGE SCALE GENOMIC DNA]</scope>
    <source>
        <strain evidence="2">PB4641</strain>
    </source>
</reference>
<sequence>MDAEIDTTDNGCGNEEDVEVELFFRKPPEINNFELVKTFWIDPTEVINSTNDLAQEDQNNKPSSDPEVKVLQPLALRPLETAEDESGGSSCSHSEDVRLPDEILDEPLDDEVFEEEEEKTENVETGLVFRQPTEKEMELVYTISKSAVFNLDDLEEEDEDVEVDLWFREPTDTRFELVYTIPLMEDVSVDSLGETLEDLPPAEELDNVVEEASVAEFTFKPIENDEETETVTTEVVTVLERGGEGSRDFIEKVKLTSNDTFDNFDDEGEDAFQNAFVKSVETPETPVPEYDENQEDIIQDVSVSDVLKDAAEKLQIIQDSENTGTLKQTASAPEFVSDIRTPEGSPDETETTRFEISSVDEKDITLPDTDNVPFLEVTQETDRVPSQEPSDYAQLESISSPDDVPDVDRTLNSLKNEDVFPKEAIPNEVPKIEVTPEAETLPVVGLEDSGMVETPKVAGLSKEDVAEALNAEDVITGDDGVLAATPDVLSVDNHAKDDDPVIEDSGEVETTEVIELKQDVIEAALNSEDVLTDSHVMPQNETTQGDQPVEESGAIESPSVVDLNSEVVTDALNSEDVNSQTELPDGSNPDNTTSEEKPQPVLKLEDSGIVETPDLVELDKEDVVDALNSEDVLTEADVVQISTEIHDNETPIEDQLVADLEDSGPTEVVAGALNSEDVQKEDDTTSVLDEPVLKLEDSGIVETSEVVALDHQDALNSQEDECAVVSSEVTETSEATHEAETINGSNGDETPVDDSMIGLEEGGDVETANAVELSNEIAADALNSEDVTGVTSLPVVDSEVHEAEQEIEETSEENIQPVVKLEDSGVAETPDIVELDREVVEDALNSEDVQKEDNTTPVLDEPVLKFEDSGIVETSEVVALDHQDVKDALNSEYALLETEGAVVSSQVTETLEATHEADTIDGLNGKENPVDDSMIWQENQPVIGLEDGGDVETANAVELSNEIAADALNSEDVTGVTSLPVVDSEVHEAEQEIEETSEENIQPVVKLEDSGVAETPDIVELDGKVVEDALNSEDVVNETTAVAEASESHEATQEESSETELHQEKTAAVLGLEESGEVEPLNVVALSNQEAADAMNGEDVVKVAEEVAGEEAEQVYSELPPEVEESVVDSQSEEEEQVFIKNQEDQEKESTPVAGTEELATEIEETLVEKLVSMVEDTLPVDYVAISDEISDETPEEPKETKPKTSEPESETMIDADNERKDLDNVLDSSEDQSKPEEAEPAPEKTMVQKLVSMVENVLPAEAVLPSEDVVSEEHIEEREDDKKSAETSENPTIMEKLVSIVENIVPVETQDESLSPAVEEQEAKRVEKDSEETETLEDTQPEETFVEMVVSIVENDLPVDAVLPSEDVLSEDHVEDPVIELSSENAEDSTILEKLTSVVGSALPSKDNKNIDEEKEAEENEETATMSATENSELPAEPTIMEKLTSMVESAIPSKDSVPAEPVVVENEINEVTVEPTLMQQLTSIVESVLPTQEPVKNTEEPANPTELVEDTTPEVSAAPEPTLMEKLTSMVESVLPSKDEVSEENHVETSVEVSETNDAVTEPTILEKLASMVENVLPADAILLSDYVRQSEERNSEARPEELDPSDQVPLVQIEHLEEVSATQDSAVTTEAEEVLEPEEENVSGEIVPSFEDTTSDDRAGQFEKPIEDVADADKRDDLDRVLDSSEDPSKPEEVETAPEETMVQKLVSMVENVLPAETVLPSEDVVSEEHIKEREEDEQPAETSENPTILEKLVSMVENIVPVETSLETHDESLSSIVEKQESNQIEKDSEETTTPEATQLEEIIPVSADTSPQEEPDDTQRHLNEENQNESTVETIISTSDIILPFEENTSLETPFDAEGFTEPPVEKEKQESFKEPTAEDIIETADIILPVEEKESKNIETPFDAEGFVSEDPVETPVKNEIQQEDVTDETQPEKSTVVEELLAMAVDILPIDGTVAEKIEEESLVEKTTVEAFETPNEDPGEFRESGTSDPELPGEAEYVPEESQPLPRKVRENGEQKMTPWKNENAIEVNNEPQETINPTIQVVEVTVQSDDNHPEDVPTSSQDTEEHLTKTDQHQEPHKITDVHFDIPKHHDDYGNDYVPFGTEPSARVEFNNPEESKEEEEDFVAELNFHPIRQWKDEDVISLQSLKSLVAEVGCTTDVSVEPHQQAPEDNESTLKILKVVPSEPSLMELDISNDPSVIHVPIPLLEPATKYLEEMVKWIIADAVKEVGEMEVVTESEISEMVAQESENECPVPEPLADLKLPTEDDEKTPEPETPIEVARVIPVEVEPVQSIPQRPPRAPKVEGSKLDTSKSLDQHNKSKVRFRPLNIKLGRSYSEEQQKELVEMLERPLTVITSSEQKPSEPKPSPLSPNTLDEYEHVPMMDMQSVPHSPQEKLEEVVEENEEQKEPEDLPMVEQIEQPVGFVKKVEVKTVETPEDVHIPQTKIFITETRILGAGKSAEYVDDEDGSECLDSIGDLSERTIQRFNTSSEQQCALLWFSFES</sequence>
<feature type="compositionally biased region" description="Basic and acidic residues" evidence="1">
    <location>
        <begin position="2072"/>
        <end position="2102"/>
    </location>
</feature>
<dbReference type="InterPro" id="IPR046964">
    <property type="entry name" value="RTN1-4"/>
</dbReference>
<feature type="compositionally biased region" description="Acidic residues" evidence="1">
    <location>
        <begin position="2408"/>
        <end position="2422"/>
    </location>
</feature>
<feature type="region of interest" description="Disordered" evidence="1">
    <location>
        <begin position="1042"/>
        <end position="1065"/>
    </location>
</feature>
<feature type="compositionally biased region" description="Basic and acidic residues" evidence="1">
    <location>
        <begin position="1272"/>
        <end position="1287"/>
    </location>
</feature>
<accession>E3MN83</accession>
<proteinExistence type="predicted"/>
<feature type="region of interest" description="Disordered" evidence="1">
    <location>
        <begin position="1538"/>
        <end position="1557"/>
    </location>
</feature>